<dbReference type="Proteomes" id="UP001367676">
    <property type="component" value="Unassembled WGS sequence"/>
</dbReference>
<organism evidence="2 3">
    <name type="scientific">Parthenolecanium corni</name>
    <dbReference type="NCBI Taxonomy" id="536013"/>
    <lineage>
        <taxon>Eukaryota</taxon>
        <taxon>Metazoa</taxon>
        <taxon>Ecdysozoa</taxon>
        <taxon>Arthropoda</taxon>
        <taxon>Hexapoda</taxon>
        <taxon>Insecta</taxon>
        <taxon>Pterygota</taxon>
        <taxon>Neoptera</taxon>
        <taxon>Paraneoptera</taxon>
        <taxon>Hemiptera</taxon>
        <taxon>Sternorrhyncha</taxon>
        <taxon>Coccoidea</taxon>
        <taxon>Coccidae</taxon>
        <taxon>Parthenolecanium</taxon>
    </lineage>
</organism>
<dbReference type="EMBL" id="JBBCAQ010000041">
    <property type="protein sequence ID" value="KAK7571193.1"/>
    <property type="molecule type" value="Genomic_DNA"/>
</dbReference>
<gene>
    <name evidence="2" type="ORF">V9T40_014797</name>
</gene>
<reference evidence="2 3" key="1">
    <citation type="submission" date="2024-03" db="EMBL/GenBank/DDBJ databases">
        <title>Adaptation during the transition from Ophiocordyceps entomopathogen to insect associate is accompanied by gene loss and intensified selection.</title>
        <authorList>
            <person name="Ward C.M."/>
            <person name="Onetto C.A."/>
            <person name="Borneman A.R."/>
        </authorList>
    </citation>
    <scope>NUCLEOTIDE SEQUENCE [LARGE SCALE GENOMIC DNA]</scope>
    <source>
        <strain evidence="2">AWRI1</strain>
        <tissue evidence="2">Single Adult Female</tissue>
    </source>
</reference>
<accession>A0AAN9T3A6</accession>
<evidence type="ECO:0000256" key="1">
    <source>
        <dbReference type="SAM" id="MobiDB-lite"/>
    </source>
</evidence>
<proteinExistence type="predicted"/>
<evidence type="ECO:0000313" key="2">
    <source>
        <dbReference type="EMBL" id="KAK7571193.1"/>
    </source>
</evidence>
<feature type="compositionally biased region" description="Polar residues" evidence="1">
    <location>
        <begin position="45"/>
        <end position="66"/>
    </location>
</feature>
<sequence>MAPIPRCDLRLPSESNDGRRSPQHQHISPKSKVADHRPLIETPAHGSQQPVTKVGSGRTSLPSQRSPTRDSAEILERAHEFSTGVTRDAVEILEHELHEDAAASKDANAGDLETAGRVVEDMGSAAGVGSLDGVVETGAGTGVEARAGTVDGVETGPGAVDGVEGAACPQSCSMLEQSRSQVEAGAEAAAAAAAAVVDDEDMKGAESAAEAVATPGDVCAQFCKERPESPSSGYSIRKAIGTDRMAKRRSVQKCKGTYASLETYKTLWGSSKAVGARKKLELEMKKKRKYYERLHERNKRRRENERRRAKEKRRMLRCRDQSKIPEAIGDISINKAFYFRFNYNQRLPFLPSAMDQHLKRFKRPPFRRYHKGSRPCRKLVDEFEKLRVPDAKIGSSAASRLPAKAKA</sequence>
<name>A0AAN9T3A6_9HEMI</name>
<comment type="caution">
    <text evidence="2">The sequence shown here is derived from an EMBL/GenBank/DDBJ whole genome shotgun (WGS) entry which is preliminary data.</text>
</comment>
<feature type="compositionally biased region" description="Basic and acidic residues" evidence="1">
    <location>
        <begin position="7"/>
        <end position="20"/>
    </location>
</feature>
<feature type="region of interest" description="Disordered" evidence="1">
    <location>
        <begin position="1"/>
        <end position="73"/>
    </location>
</feature>
<keyword evidence="3" id="KW-1185">Reference proteome</keyword>
<evidence type="ECO:0000313" key="3">
    <source>
        <dbReference type="Proteomes" id="UP001367676"/>
    </source>
</evidence>
<feature type="region of interest" description="Disordered" evidence="1">
    <location>
        <begin position="296"/>
        <end position="316"/>
    </location>
</feature>
<dbReference type="AlphaFoldDB" id="A0AAN9T3A6"/>
<protein>
    <submittedName>
        <fullName evidence="2">Uncharacterized protein</fullName>
    </submittedName>
</protein>